<evidence type="ECO:0000256" key="1">
    <source>
        <dbReference type="SAM" id="MobiDB-lite"/>
    </source>
</evidence>
<comment type="caution">
    <text evidence="2">The sequence shown here is derived from an EMBL/GenBank/DDBJ whole genome shotgun (WGS) entry which is preliminary data.</text>
</comment>
<keyword evidence="3" id="KW-1185">Reference proteome</keyword>
<reference evidence="2 3" key="1">
    <citation type="submission" date="2020-09" db="EMBL/GenBank/DDBJ databases">
        <title>De no assembly of potato wild relative species, Solanum commersonii.</title>
        <authorList>
            <person name="Cho K."/>
        </authorList>
    </citation>
    <scope>NUCLEOTIDE SEQUENCE [LARGE SCALE GENOMIC DNA]</scope>
    <source>
        <strain evidence="2">LZ3.2</strain>
        <tissue evidence="2">Leaf</tissue>
    </source>
</reference>
<feature type="region of interest" description="Disordered" evidence="1">
    <location>
        <begin position="80"/>
        <end position="102"/>
    </location>
</feature>
<proteinExistence type="predicted"/>
<dbReference type="PANTHER" id="PTHR37616:SF3">
    <property type="entry name" value="BZIP DOMAIN-CONTAINING PROTEIN"/>
    <property type="match status" value="1"/>
</dbReference>
<evidence type="ECO:0000313" key="3">
    <source>
        <dbReference type="Proteomes" id="UP000824120"/>
    </source>
</evidence>
<dbReference type="PANTHER" id="PTHR37616">
    <property type="entry name" value="BZIP TRANSCRIPTION FACTOR 60-LIKE"/>
    <property type="match status" value="1"/>
</dbReference>
<organism evidence="2 3">
    <name type="scientific">Solanum commersonii</name>
    <name type="common">Commerson's wild potato</name>
    <name type="synonym">Commerson's nightshade</name>
    <dbReference type="NCBI Taxonomy" id="4109"/>
    <lineage>
        <taxon>Eukaryota</taxon>
        <taxon>Viridiplantae</taxon>
        <taxon>Streptophyta</taxon>
        <taxon>Embryophyta</taxon>
        <taxon>Tracheophyta</taxon>
        <taxon>Spermatophyta</taxon>
        <taxon>Magnoliopsida</taxon>
        <taxon>eudicotyledons</taxon>
        <taxon>Gunneridae</taxon>
        <taxon>Pentapetalae</taxon>
        <taxon>asterids</taxon>
        <taxon>lamiids</taxon>
        <taxon>Solanales</taxon>
        <taxon>Solanaceae</taxon>
        <taxon>Solanoideae</taxon>
        <taxon>Solaneae</taxon>
        <taxon>Solanum</taxon>
    </lineage>
</organism>
<accession>A0A9J5ZFL5</accession>
<sequence length="102" mass="10936">MNGIGYSRKYGGKDHISLCGQGGQGEGNQKSTNKAADEFVYVGCGCDPLADFLYVPRNDTLVKIDGNLIIESVLASEKPMESHGSAHKKNGEAGIDNYISHF</sequence>
<evidence type="ECO:0000313" key="2">
    <source>
        <dbReference type="EMBL" id="KAG5611450.1"/>
    </source>
</evidence>
<dbReference type="EMBL" id="JACXVP010000004">
    <property type="protein sequence ID" value="KAG5611450.1"/>
    <property type="molecule type" value="Genomic_DNA"/>
</dbReference>
<protein>
    <submittedName>
        <fullName evidence="2">Uncharacterized protein</fullName>
    </submittedName>
</protein>
<dbReference type="Proteomes" id="UP000824120">
    <property type="component" value="Chromosome 4"/>
</dbReference>
<gene>
    <name evidence="2" type="ORF">H5410_022731</name>
</gene>
<dbReference type="AlphaFoldDB" id="A0A9J5ZFL5"/>
<dbReference type="OrthoDB" id="295274at2759"/>
<name>A0A9J5ZFL5_SOLCO</name>